<evidence type="ECO:0000259" key="2">
    <source>
        <dbReference type="PROSITE" id="PS50213"/>
    </source>
</evidence>
<dbReference type="PANTHER" id="PTHR10900:SF77">
    <property type="entry name" value="FI19380P1"/>
    <property type="match status" value="1"/>
</dbReference>
<evidence type="ECO:0000313" key="3">
    <source>
        <dbReference type="EMBL" id="SFC42800.1"/>
    </source>
</evidence>
<dbReference type="InterPro" id="IPR000782">
    <property type="entry name" value="FAS1_domain"/>
</dbReference>
<feature type="chain" id="PRO_5011732878" evidence="1">
    <location>
        <begin position="28"/>
        <end position="325"/>
    </location>
</feature>
<evidence type="ECO:0000313" key="4">
    <source>
        <dbReference type="Proteomes" id="UP000199438"/>
    </source>
</evidence>
<dbReference type="Gene3D" id="2.30.180.10">
    <property type="entry name" value="FAS1 domain"/>
    <property type="match status" value="2"/>
</dbReference>
<protein>
    <submittedName>
        <fullName evidence="3">Uncaracterized surface protein containing fasciclin (FAS1) repeats</fullName>
    </submittedName>
</protein>
<dbReference type="Proteomes" id="UP000199438">
    <property type="component" value="Unassembled WGS sequence"/>
</dbReference>
<dbReference type="InterPro" id="IPR050904">
    <property type="entry name" value="Adhesion/Biosynth-related"/>
</dbReference>
<name>A0A1I1JBI8_9FLAO</name>
<feature type="domain" description="FAS1" evidence="2">
    <location>
        <begin position="36"/>
        <end position="178"/>
    </location>
</feature>
<dbReference type="PROSITE" id="PS50213">
    <property type="entry name" value="FAS1"/>
    <property type="match status" value="2"/>
</dbReference>
<dbReference type="PANTHER" id="PTHR10900">
    <property type="entry name" value="PERIOSTIN-RELATED"/>
    <property type="match status" value="1"/>
</dbReference>
<dbReference type="AlphaFoldDB" id="A0A1I1JBI8"/>
<feature type="signal peptide" evidence="1">
    <location>
        <begin position="1"/>
        <end position="27"/>
    </location>
</feature>
<dbReference type="RefSeq" id="WP_092542636.1">
    <property type="nucleotide sequence ID" value="NZ_FOKV01000004.1"/>
</dbReference>
<sequence>MKFILKLAKIVLIFIFCSLLFSCGTSDDPGDVIIPDNTINNFIFNNSNYSVLATALNRTSLDSVLNITTQQHTIFAPNNAAFNSFLSEKNYTNINDVPLDELENYLRYHIQPGASTLSEFPDGYIRSLGVGNASNRLLSMYTATADDSFFINNEAEVVLAQGDILLDNGYLNPISTFLSLPSISDFLLVSQQNSNQSFASILAEYSAEDYLDILESEDVVYTILQASEDAVATYLAENNYAEIADIPQTELQAIIDHHVIPQENLRTDAIEDTLQVTTNSGAILKFFENDGPKIQLQNEEIITIVTPNIQAVNGVIQEVDRIIKE</sequence>
<dbReference type="STRING" id="1334022.SAMN04487907_104153"/>
<feature type="domain" description="FAS1" evidence="2">
    <location>
        <begin position="182"/>
        <end position="323"/>
    </location>
</feature>
<organism evidence="3 4">
    <name type="scientific">Zunongwangia mangrovi</name>
    <dbReference type="NCBI Taxonomy" id="1334022"/>
    <lineage>
        <taxon>Bacteria</taxon>
        <taxon>Pseudomonadati</taxon>
        <taxon>Bacteroidota</taxon>
        <taxon>Flavobacteriia</taxon>
        <taxon>Flavobacteriales</taxon>
        <taxon>Flavobacteriaceae</taxon>
        <taxon>Zunongwangia</taxon>
    </lineage>
</organism>
<dbReference type="PROSITE" id="PS51257">
    <property type="entry name" value="PROKAR_LIPOPROTEIN"/>
    <property type="match status" value="1"/>
</dbReference>
<accession>A0A1I1JBI8</accession>
<reference evidence="4" key="1">
    <citation type="submission" date="2016-10" db="EMBL/GenBank/DDBJ databases">
        <authorList>
            <person name="Varghese N."/>
            <person name="Submissions S."/>
        </authorList>
    </citation>
    <scope>NUCLEOTIDE SEQUENCE [LARGE SCALE GENOMIC DNA]</scope>
    <source>
        <strain evidence="4">DSM 24499</strain>
    </source>
</reference>
<keyword evidence="1" id="KW-0732">Signal</keyword>
<proteinExistence type="predicted"/>
<keyword evidence="4" id="KW-1185">Reference proteome</keyword>
<dbReference type="SMART" id="SM00554">
    <property type="entry name" value="FAS1"/>
    <property type="match status" value="2"/>
</dbReference>
<dbReference type="EMBL" id="FOKV01000004">
    <property type="protein sequence ID" value="SFC42800.1"/>
    <property type="molecule type" value="Genomic_DNA"/>
</dbReference>
<dbReference type="Pfam" id="PF02469">
    <property type="entry name" value="Fasciclin"/>
    <property type="match status" value="2"/>
</dbReference>
<evidence type="ECO:0000256" key="1">
    <source>
        <dbReference type="SAM" id="SignalP"/>
    </source>
</evidence>
<gene>
    <name evidence="3" type="ORF">SAMN04487907_104153</name>
</gene>
<dbReference type="InterPro" id="IPR036378">
    <property type="entry name" value="FAS1_dom_sf"/>
</dbReference>
<dbReference type="OrthoDB" id="9800666at2"/>
<dbReference type="SUPFAM" id="SSF82153">
    <property type="entry name" value="FAS1 domain"/>
    <property type="match status" value="2"/>
</dbReference>